<evidence type="ECO:0000313" key="2">
    <source>
        <dbReference type="EMBL" id="AXB47308.1"/>
    </source>
</evidence>
<evidence type="ECO:0000256" key="1">
    <source>
        <dbReference type="SAM" id="MobiDB-lite"/>
    </source>
</evidence>
<organism evidence="2 3">
    <name type="scientific">Amycolatopsis albispora</name>
    <dbReference type="NCBI Taxonomy" id="1804986"/>
    <lineage>
        <taxon>Bacteria</taxon>
        <taxon>Bacillati</taxon>
        <taxon>Actinomycetota</taxon>
        <taxon>Actinomycetes</taxon>
        <taxon>Pseudonocardiales</taxon>
        <taxon>Pseudonocardiaceae</taxon>
        <taxon>Amycolatopsis</taxon>
    </lineage>
</organism>
<evidence type="ECO:0000313" key="3">
    <source>
        <dbReference type="Proteomes" id="UP000250434"/>
    </source>
</evidence>
<name>A0A344LGY4_9PSEU</name>
<gene>
    <name evidence="2" type="ORF">A4R43_36685</name>
</gene>
<dbReference type="AlphaFoldDB" id="A0A344LGY4"/>
<reference evidence="2 3" key="1">
    <citation type="submission" date="2016-04" db="EMBL/GenBank/DDBJ databases">
        <title>Complete genome sequence and analysis of deep-sea sediment isolate, Amycolatopsis sp. WP1.</title>
        <authorList>
            <person name="Wang H."/>
            <person name="Chen S."/>
            <person name="Wu Q."/>
        </authorList>
    </citation>
    <scope>NUCLEOTIDE SEQUENCE [LARGE SCALE GENOMIC DNA]</scope>
    <source>
        <strain evidence="2 3">WP1</strain>
    </source>
</reference>
<dbReference type="OrthoDB" id="4325076at2"/>
<evidence type="ECO:0008006" key="4">
    <source>
        <dbReference type="Google" id="ProtNLM"/>
    </source>
</evidence>
<dbReference type="RefSeq" id="WP_113696363.1">
    <property type="nucleotide sequence ID" value="NZ_CP015163.1"/>
</dbReference>
<feature type="region of interest" description="Disordered" evidence="1">
    <location>
        <begin position="14"/>
        <end position="36"/>
    </location>
</feature>
<protein>
    <recommendedName>
        <fullName evidence="4">Head-tail adaptor protein</fullName>
    </recommendedName>
</protein>
<dbReference type="Proteomes" id="UP000250434">
    <property type="component" value="Chromosome"/>
</dbReference>
<dbReference type="KEGG" id="aab:A4R43_36685"/>
<keyword evidence="3" id="KW-1185">Reference proteome</keyword>
<proteinExistence type="predicted"/>
<accession>A0A344LGY4</accession>
<dbReference type="EMBL" id="CP015163">
    <property type="protein sequence ID" value="AXB47308.1"/>
    <property type="molecule type" value="Genomic_DNA"/>
</dbReference>
<sequence>MRALATCRASLFRGYTTDPHTGDEMPSTEPVGTPFPAAIDERESRVWDSSTQTPRVVRVIRCTVPSTLEVEIGDRLRDDTNGETFTVQLVTRPRAPAGHRPETVLELRRVG</sequence>